<gene>
    <name evidence="2" type="ORF">HPP92_006266</name>
</gene>
<organism evidence="2 3">
    <name type="scientific">Vanilla planifolia</name>
    <name type="common">Vanilla</name>
    <dbReference type="NCBI Taxonomy" id="51239"/>
    <lineage>
        <taxon>Eukaryota</taxon>
        <taxon>Viridiplantae</taxon>
        <taxon>Streptophyta</taxon>
        <taxon>Embryophyta</taxon>
        <taxon>Tracheophyta</taxon>
        <taxon>Spermatophyta</taxon>
        <taxon>Magnoliopsida</taxon>
        <taxon>Liliopsida</taxon>
        <taxon>Asparagales</taxon>
        <taxon>Orchidaceae</taxon>
        <taxon>Vanilloideae</taxon>
        <taxon>Vanilleae</taxon>
        <taxon>Vanilla</taxon>
    </lineage>
</organism>
<proteinExistence type="predicted"/>
<dbReference type="OrthoDB" id="785404at2759"/>
<accession>A0A835RLR6</accession>
<dbReference type="Proteomes" id="UP000636800">
    <property type="component" value="Chromosome 2"/>
</dbReference>
<reference evidence="2 3" key="1">
    <citation type="journal article" date="2020" name="Nat. Food">
        <title>A phased Vanilla planifolia genome enables genetic improvement of flavour and production.</title>
        <authorList>
            <person name="Hasing T."/>
            <person name="Tang H."/>
            <person name="Brym M."/>
            <person name="Khazi F."/>
            <person name="Huang T."/>
            <person name="Chambers A.H."/>
        </authorList>
    </citation>
    <scope>NUCLEOTIDE SEQUENCE [LARGE SCALE GENOMIC DNA]</scope>
    <source>
        <tissue evidence="2">Leaf</tissue>
    </source>
</reference>
<dbReference type="AlphaFoldDB" id="A0A835RLR6"/>
<feature type="region of interest" description="Disordered" evidence="1">
    <location>
        <begin position="46"/>
        <end position="72"/>
    </location>
</feature>
<sequence>MGSQNYAYAKQMLDLLLSKAPLSKQDELRSLIDMCVMRGLANKSIDPQGRSRHVLRRDARPPLPSVTMSAASVVPSSLPPAGVSCGMGASRDRTPSRGPCPRLSANVGAY</sequence>
<evidence type="ECO:0000313" key="3">
    <source>
        <dbReference type="Proteomes" id="UP000636800"/>
    </source>
</evidence>
<comment type="caution">
    <text evidence="2">The sequence shown here is derived from an EMBL/GenBank/DDBJ whole genome shotgun (WGS) entry which is preliminary data.</text>
</comment>
<name>A0A835RLR6_VANPL</name>
<evidence type="ECO:0000256" key="1">
    <source>
        <dbReference type="SAM" id="MobiDB-lite"/>
    </source>
</evidence>
<dbReference type="EMBL" id="JADCNL010000002">
    <property type="protein sequence ID" value="KAG0492868.1"/>
    <property type="molecule type" value="Genomic_DNA"/>
</dbReference>
<keyword evidence="3" id="KW-1185">Reference proteome</keyword>
<protein>
    <submittedName>
        <fullName evidence="2">Uncharacterized protein</fullName>
    </submittedName>
</protein>
<feature type="region of interest" description="Disordered" evidence="1">
    <location>
        <begin position="84"/>
        <end position="110"/>
    </location>
</feature>
<evidence type="ECO:0000313" key="2">
    <source>
        <dbReference type="EMBL" id="KAG0492868.1"/>
    </source>
</evidence>